<evidence type="ECO:0000313" key="4">
    <source>
        <dbReference type="Proteomes" id="UP000076079"/>
    </source>
</evidence>
<keyword evidence="2" id="KW-1133">Transmembrane helix</keyword>
<evidence type="ECO:0000256" key="2">
    <source>
        <dbReference type="SAM" id="Phobius"/>
    </source>
</evidence>
<feature type="region of interest" description="Disordered" evidence="1">
    <location>
        <begin position="68"/>
        <end position="87"/>
    </location>
</feature>
<gene>
    <name evidence="3" type="ORF">LuPra_02371</name>
</gene>
<sequence>MAASQAAANVAAVAVNVVPVKLRAKAGLSARRRRRVYRVGTMKRLLIVSIAATLCAGVVEPVAAQGWNPPSDAQRCPSKWGAGDTRGSANHVKPATVLAAMRLVKTGQIIELGRVLEGTMPVFGTRRFDLHTKRTVINPGRNRRGTNEELVISEIGQVGTQFDAFPHQMIGGSFYNCVPIEGNESRTGFGTLGVEGVGALVARGVLIDVAALKGVPVLPDNYEITPQDLEQALARQKLTLEPGDAILIHTGWGTLWNVDNARYVKTCPGIGIAAAEWLSRQDPLLIGADNWPVEVGPNPDPDLSLPVHQVLLVVHGIHTLENLKLDVLAAERVQEFAFVVQPLKIKGGTGSTVAPIAIR</sequence>
<reference evidence="4" key="2">
    <citation type="submission" date="2016-04" db="EMBL/GenBank/DDBJ databases">
        <title>First Complete Genome Sequence of a Subdivision 6 Acidobacterium.</title>
        <authorList>
            <person name="Huang S."/>
            <person name="Vieira S."/>
            <person name="Bunk B."/>
            <person name="Riedel T."/>
            <person name="Sproeer C."/>
            <person name="Overmann J."/>
        </authorList>
    </citation>
    <scope>NUCLEOTIDE SEQUENCE [LARGE SCALE GENOMIC DNA]</scope>
    <source>
        <strain evidence="4">DSM 100886 HEG_-6_39</strain>
    </source>
</reference>
<evidence type="ECO:0000313" key="3">
    <source>
        <dbReference type="EMBL" id="AMY09158.1"/>
    </source>
</evidence>
<dbReference type="STRING" id="1855912.LuPra_02371"/>
<proteinExistence type="predicted"/>
<reference evidence="3 4" key="1">
    <citation type="journal article" date="2016" name="Genome Announc.">
        <title>First Complete Genome Sequence of a Subdivision 6 Acidobacterium Strain.</title>
        <authorList>
            <person name="Huang S."/>
            <person name="Vieira S."/>
            <person name="Bunk B."/>
            <person name="Riedel T."/>
            <person name="Sproer C."/>
            <person name="Overmann J."/>
        </authorList>
    </citation>
    <scope>NUCLEOTIDE SEQUENCE [LARGE SCALE GENOMIC DNA]</scope>
    <source>
        <strain evidence="4">DSM 100886 HEG_-6_39</strain>
    </source>
</reference>
<dbReference type="InterPro" id="IPR037175">
    <property type="entry name" value="KFase_sf"/>
</dbReference>
<accession>A0A143PM47</accession>
<dbReference type="Gene3D" id="3.50.30.50">
    <property type="entry name" value="Putative cyclase"/>
    <property type="match status" value="1"/>
</dbReference>
<dbReference type="Pfam" id="PF04199">
    <property type="entry name" value="Cyclase"/>
    <property type="match status" value="1"/>
</dbReference>
<dbReference type="GO" id="GO:0019441">
    <property type="term" value="P:L-tryptophan catabolic process to kynurenine"/>
    <property type="evidence" value="ECO:0007669"/>
    <property type="project" value="InterPro"/>
</dbReference>
<dbReference type="AlphaFoldDB" id="A0A143PM47"/>
<feature type="transmembrane region" description="Helical" evidence="2">
    <location>
        <begin position="45"/>
        <end position="67"/>
    </location>
</feature>
<dbReference type="KEGG" id="abac:LuPra_02371"/>
<dbReference type="PANTHER" id="PTHR34861">
    <property type="match status" value="1"/>
</dbReference>
<dbReference type="GO" id="GO:0004061">
    <property type="term" value="F:arylformamidase activity"/>
    <property type="evidence" value="ECO:0007669"/>
    <property type="project" value="InterPro"/>
</dbReference>
<dbReference type="InterPro" id="IPR007325">
    <property type="entry name" value="KFase/CYL"/>
</dbReference>
<name>A0A143PM47_LUTPR</name>
<dbReference type="PANTHER" id="PTHR34861:SF10">
    <property type="entry name" value="CYCLASE"/>
    <property type="match status" value="1"/>
</dbReference>
<keyword evidence="4" id="KW-1185">Reference proteome</keyword>
<keyword evidence="2" id="KW-0472">Membrane</keyword>
<keyword evidence="2" id="KW-0812">Transmembrane</keyword>
<protein>
    <submittedName>
        <fullName evidence="3">Cyclase</fullName>
    </submittedName>
</protein>
<dbReference type="SUPFAM" id="SSF102198">
    <property type="entry name" value="Putative cyclase"/>
    <property type="match status" value="1"/>
</dbReference>
<organism evidence="3 4">
    <name type="scientific">Luteitalea pratensis</name>
    <dbReference type="NCBI Taxonomy" id="1855912"/>
    <lineage>
        <taxon>Bacteria</taxon>
        <taxon>Pseudomonadati</taxon>
        <taxon>Acidobacteriota</taxon>
        <taxon>Vicinamibacteria</taxon>
        <taxon>Vicinamibacterales</taxon>
        <taxon>Vicinamibacteraceae</taxon>
        <taxon>Luteitalea</taxon>
    </lineage>
</organism>
<dbReference type="EMBL" id="CP015136">
    <property type="protein sequence ID" value="AMY09158.1"/>
    <property type="molecule type" value="Genomic_DNA"/>
</dbReference>
<evidence type="ECO:0000256" key="1">
    <source>
        <dbReference type="SAM" id="MobiDB-lite"/>
    </source>
</evidence>
<dbReference type="Proteomes" id="UP000076079">
    <property type="component" value="Chromosome"/>
</dbReference>